<dbReference type="EMBL" id="CM026426">
    <property type="protein sequence ID" value="KAG0573658.1"/>
    <property type="molecule type" value="Genomic_DNA"/>
</dbReference>
<organism evidence="1 2">
    <name type="scientific">Ceratodon purpureus</name>
    <name type="common">Fire moss</name>
    <name type="synonym">Dicranum purpureum</name>
    <dbReference type="NCBI Taxonomy" id="3225"/>
    <lineage>
        <taxon>Eukaryota</taxon>
        <taxon>Viridiplantae</taxon>
        <taxon>Streptophyta</taxon>
        <taxon>Embryophyta</taxon>
        <taxon>Bryophyta</taxon>
        <taxon>Bryophytina</taxon>
        <taxon>Bryopsida</taxon>
        <taxon>Dicranidae</taxon>
        <taxon>Pseudoditrichales</taxon>
        <taxon>Ditrichaceae</taxon>
        <taxon>Ceratodon</taxon>
    </lineage>
</organism>
<comment type="caution">
    <text evidence="1">The sequence shown here is derived from an EMBL/GenBank/DDBJ whole genome shotgun (WGS) entry which is preliminary data.</text>
</comment>
<evidence type="ECO:0000313" key="1">
    <source>
        <dbReference type="EMBL" id="KAG0573658.1"/>
    </source>
</evidence>
<name>A0A8T0HT15_CERPU</name>
<sequence>MFYKAMLLSTIGKFPISSGKQRLYKTASANIVHEAPVLTRTLTPHIKGWLRCHTSVGGIMQHLLHMFEAEFQSTQKFASIASTYIPTSSIPSSQCTSSSTTLQVRFTELILGFRIPLGKLSTRPTDPNCSLPQLFTCELQPS</sequence>
<evidence type="ECO:0000313" key="2">
    <source>
        <dbReference type="Proteomes" id="UP000822688"/>
    </source>
</evidence>
<gene>
    <name evidence="1" type="ORF">KC19_VG197800</name>
</gene>
<reference evidence="1" key="1">
    <citation type="submission" date="2020-06" db="EMBL/GenBank/DDBJ databases">
        <title>WGS assembly of Ceratodon purpureus strain R40.</title>
        <authorList>
            <person name="Carey S.B."/>
            <person name="Jenkins J."/>
            <person name="Shu S."/>
            <person name="Lovell J.T."/>
            <person name="Sreedasyam A."/>
            <person name="Maumus F."/>
            <person name="Tiley G.P."/>
            <person name="Fernandez-Pozo N."/>
            <person name="Barry K."/>
            <person name="Chen C."/>
            <person name="Wang M."/>
            <person name="Lipzen A."/>
            <person name="Daum C."/>
            <person name="Saski C.A."/>
            <person name="Payton A.C."/>
            <person name="Mcbreen J.C."/>
            <person name="Conrad R.E."/>
            <person name="Kollar L.M."/>
            <person name="Olsson S."/>
            <person name="Huttunen S."/>
            <person name="Landis J.B."/>
            <person name="Wickett N.J."/>
            <person name="Johnson M.G."/>
            <person name="Rensing S.A."/>
            <person name="Grimwood J."/>
            <person name="Schmutz J."/>
            <person name="Mcdaniel S.F."/>
        </authorList>
    </citation>
    <scope>NUCLEOTIDE SEQUENCE</scope>
    <source>
        <strain evidence="1">R40</strain>
    </source>
</reference>
<accession>A0A8T0HT15</accession>
<keyword evidence="2" id="KW-1185">Reference proteome</keyword>
<proteinExistence type="predicted"/>
<dbReference type="Proteomes" id="UP000822688">
    <property type="component" value="Chromosome V"/>
</dbReference>
<protein>
    <submittedName>
        <fullName evidence="1">Uncharacterized protein</fullName>
    </submittedName>
</protein>
<dbReference type="AlphaFoldDB" id="A0A8T0HT15"/>